<gene>
    <name evidence="1" type="ORF">ADUPG1_001298</name>
</gene>
<name>A0ABQ5KBT1_9EUKA</name>
<comment type="caution">
    <text evidence="1">The sequence shown here is derived from an EMBL/GenBank/DDBJ whole genome shotgun (WGS) entry which is preliminary data.</text>
</comment>
<dbReference type="Proteomes" id="UP001057375">
    <property type="component" value="Unassembled WGS sequence"/>
</dbReference>
<accession>A0ABQ5KBT1</accession>
<organism evidence="1 2">
    <name type="scientific">Aduncisulcus paluster</name>
    <dbReference type="NCBI Taxonomy" id="2918883"/>
    <lineage>
        <taxon>Eukaryota</taxon>
        <taxon>Metamonada</taxon>
        <taxon>Carpediemonas-like organisms</taxon>
        <taxon>Aduncisulcus</taxon>
    </lineage>
</organism>
<evidence type="ECO:0000313" key="1">
    <source>
        <dbReference type="EMBL" id="GKT29927.1"/>
    </source>
</evidence>
<protein>
    <submittedName>
        <fullName evidence="1">Uncharacterized protein</fullName>
    </submittedName>
</protein>
<evidence type="ECO:0000313" key="2">
    <source>
        <dbReference type="Proteomes" id="UP001057375"/>
    </source>
</evidence>
<dbReference type="EMBL" id="BQXS01000991">
    <property type="protein sequence ID" value="GKT29927.1"/>
    <property type="molecule type" value="Genomic_DNA"/>
</dbReference>
<proteinExistence type="predicted"/>
<keyword evidence="2" id="KW-1185">Reference proteome</keyword>
<reference evidence="1" key="1">
    <citation type="submission" date="2022-03" db="EMBL/GenBank/DDBJ databases">
        <title>Draft genome sequence of Aduncisulcus paluster, a free-living microaerophilic Fornicata.</title>
        <authorList>
            <person name="Yuyama I."/>
            <person name="Kume K."/>
            <person name="Tamura T."/>
            <person name="Inagaki Y."/>
            <person name="Hashimoto T."/>
        </authorList>
    </citation>
    <scope>NUCLEOTIDE SEQUENCE</scope>
    <source>
        <strain evidence="1">NY0171</strain>
    </source>
</reference>
<sequence>MVGPRMQIAVKKARKTSSTEQEIIKEGTRPKGIYYAVPEFPTKHMVHMAIKRYMGFFSRHRTSRYYTDHDTERFLSTLYWLLIECKDDEFRSHLVDPDKEPLPQYYEILKRKGIEPATFEAKLEKWYPEGLVRLFYHFYTKCRVCGRWFRKYERRGRIKMVKGQWVYYMPKTE</sequence>